<dbReference type="Pfam" id="PF01361">
    <property type="entry name" value="Tautomerase"/>
    <property type="match status" value="1"/>
</dbReference>
<evidence type="ECO:0000259" key="2">
    <source>
        <dbReference type="Pfam" id="PF01361"/>
    </source>
</evidence>
<dbReference type="AlphaFoldDB" id="A0A1L8CRF5"/>
<dbReference type="SUPFAM" id="SSF55331">
    <property type="entry name" value="Tautomerase/MIF"/>
    <property type="match status" value="1"/>
</dbReference>
<dbReference type="InterPro" id="IPR014347">
    <property type="entry name" value="Tautomerase/MIF_sf"/>
</dbReference>
<dbReference type="NCBIfam" id="NF041920">
    <property type="entry name" value="DmpI"/>
    <property type="match status" value="1"/>
</dbReference>
<dbReference type="InterPro" id="IPR004370">
    <property type="entry name" value="4-OT-like_dom"/>
</dbReference>
<dbReference type="STRING" id="870242.cpu_00100"/>
<dbReference type="EMBL" id="BDJK01000001">
    <property type="protein sequence ID" value="GAV21500.1"/>
    <property type="molecule type" value="Genomic_DNA"/>
</dbReference>
<dbReference type="OrthoDB" id="9804803at2"/>
<evidence type="ECO:0000313" key="3">
    <source>
        <dbReference type="EMBL" id="GAV21500.1"/>
    </source>
</evidence>
<evidence type="ECO:0000256" key="1">
    <source>
        <dbReference type="ARBA" id="ARBA00023235"/>
    </source>
</evidence>
<evidence type="ECO:0000313" key="4">
    <source>
        <dbReference type="Proteomes" id="UP000187485"/>
    </source>
</evidence>
<protein>
    <submittedName>
        <fullName evidence="3">4-oxalocrotonate tautomerase</fullName>
    </submittedName>
</protein>
<dbReference type="Proteomes" id="UP000187485">
    <property type="component" value="Unassembled WGS sequence"/>
</dbReference>
<comment type="caution">
    <text evidence="3">The sequence shown here is derived from an EMBL/GenBank/DDBJ whole genome shotgun (WGS) entry which is preliminary data.</text>
</comment>
<gene>
    <name evidence="3" type="ORF">cpu_00100</name>
</gene>
<feature type="domain" description="4-oxalocrotonate tautomerase-like" evidence="2">
    <location>
        <begin position="2"/>
        <end position="58"/>
    </location>
</feature>
<organism evidence="3 4">
    <name type="scientific">Carboxydothermus pertinax</name>
    <dbReference type="NCBI Taxonomy" id="870242"/>
    <lineage>
        <taxon>Bacteria</taxon>
        <taxon>Bacillati</taxon>
        <taxon>Bacillota</taxon>
        <taxon>Clostridia</taxon>
        <taxon>Thermoanaerobacterales</taxon>
        <taxon>Thermoanaerobacteraceae</taxon>
        <taxon>Carboxydothermus</taxon>
    </lineage>
</organism>
<reference evidence="4" key="1">
    <citation type="submission" date="2016-12" db="EMBL/GenBank/DDBJ databases">
        <title>Draft Genome Sequences od Carboxydothermus pertinax and islandicus, Hydrogenogenic Carboxydotrophic Bacteria.</title>
        <authorList>
            <person name="Fukuyama Y."/>
            <person name="Ohmae K."/>
            <person name="Yoneda Y."/>
            <person name="Yoshida T."/>
            <person name="Sako Y."/>
        </authorList>
    </citation>
    <scope>NUCLEOTIDE SEQUENCE [LARGE SCALE GENOMIC DNA]</scope>
    <source>
        <strain evidence="4">Ug1</strain>
    </source>
</reference>
<name>A0A1L8CRF5_9THEO</name>
<keyword evidence="4" id="KW-1185">Reference proteome</keyword>
<sequence>MPVIQIDAGPMSKEKKAELIKNLTDAASSTLNIPAQAFIVIIRENSLDNVGSGGKPLSETINK</sequence>
<accession>A0A1L8CRF5</accession>
<dbReference type="Gene3D" id="3.30.429.10">
    <property type="entry name" value="Macrophage Migration Inhibitory Factor"/>
    <property type="match status" value="1"/>
</dbReference>
<keyword evidence="1" id="KW-0413">Isomerase</keyword>
<dbReference type="GO" id="GO:0016853">
    <property type="term" value="F:isomerase activity"/>
    <property type="evidence" value="ECO:0007669"/>
    <property type="project" value="UniProtKB-KW"/>
</dbReference>
<proteinExistence type="predicted"/>